<reference evidence="3 4" key="1">
    <citation type="journal article" date="2015" name="Stand. Genomic Sci.">
        <title>Complete genome sequence and description of Salinispira pacifica gen. nov., sp. nov., a novel spirochaete isolated form a hypersaline microbial mat.</title>
        <authorList>
            <person name="Ben Hania W."/>
            <person name="Joseph M."/>
            <person name="Schumann P."/>
            <person name="Bunk B."/>
            <person name="Fiebig A."/>
            <person name="Sproer C."/>
            <person name="Klenk H.P."/>
            <person name="Fardeau M.L."/>
            <person name="Spring S."/>
        </authorList>
    </citation>
    <scope>NUCLEOTIDE SEQUENCE [LARGE SCALE GENOMIC DNA]</scope>
    <source>
        <strain evidence="3 4">L21-RPul-D2</strain>
    </source>
</reference>
<evidence type="ECO:0000313" key="4">
    <source>
        <dbReference type="Proteomes" id="UP000018680"/>
    </source>
</evidence>
<keyword evidence="4" id="KW-1185">Reference proteome</keyword>
<evidence type="ECO:0000259" key="2">
    <source>
        <dbReference type="Pfam" id="PF01910"/>
    </source>
</evidence>
<dbReference type="GO" id="GO:0005829">
    <property type="term" value="C:cytosol"/>
    <property type="evidence" value="ECO:0007669"/>
    <property type="project" value="TreeGrafter"/>
</dbReference>
<dbReference type="AlphaFoldDB" id="V5WK12"/>
<evidence type="ECO:0000313" key="3">
    <source>
        <dbReference type="EMBL" id="AHC16078.1"/>
    </source>
</evidence>
<dbReference type="eggNOG" id="COG0011">
    <property type="taxonomic scope" value="Bacteria"/>
</dbReference>
<dbReference type="InterPro" id="IPR051614">
    <property type="entry name" value="UPF0045_domain"/>
</dbReference>
<dbReference type="PANTHER" id="PTHR33777:SF1">
    <property type="entry name" value="UPF0045 PROTEIN ECM15"/>
    <property type="match status" value="1"/>
</dbReference>
<organism evidence="3 4">
    <name type="scientific">Salinispira pacifica</name>
    <dbReference type="NCBI Taxonomy" id="1307761"/>
    <lineage>
        <taxon>Bacteria</taxon>
        <taxon>Pseudomonadati</taxon>
        <taxon>Spirochaetota</taxon>
        <taxon>Spirochaetia</taxon>
        <taxon>Spirochaetales</taxon>
        <taxon>Spirochaetaceae</taxon>
        <taxon>Salinispira</taxon>
    </lineage>
</organism>
<protein>
    <recommendedName>
        <fullName evidence="2">Thiamine-binding protein domain-containing protein</fullName>
    </recommendedName>
</protein>
<dbReference type="InterPro" id="IPR029756">
    <property type="entry name" value="MTH1187/YkoF-like"/>
</dbReference>
<dbReference type="HOGENOM" id="CLU_137479_2_0_12"/>
<dbReference type="PANTHER" id="PTHR33777">
    <property type="entry name" value="UPF0045 PROTEIN ECM15"/>
    <property type="match status" value="1"/>
</dbReference>
<proteinExistence type="inferred from homology"/>
<dbReference type="EMBL" id="CP006939">
    <property type="protein sequence ID" value="AHC16078.1"/>
    <property type="molecule type" value="Genomic_DNA"/>
</dbReference>
<dbReference type="Pfam" id="PF01910">
    <property type="entry name" value="Thiamine_BP"/>
    <property type="match status" value="1"/>
</dbReference>
<dbReference type="OrthoDB" id="5886358at2"/>
<dbReference type="STRING" id="1307761.L21SP2_2726"/>
<evidence type="ECO:0000256" key="1">
    <source>
        <dbReference type="ARBA" id="ARBA00010272"/>
    </source>
</evidence>
<accession>V5WK12</accession>
<name>V5WK12_9SPIO</name>
<dbReference type="Gene3D" id="3.30.70.930">
    <property type="match status" value="1"/>
</dbReference>
<dbReference type="Proteomes" id="UP000018680">
    <property type="component" value="Chromosome"/>
</dbReference>
<feature type="domain" description="Thiamine-binding protein" evidence="2">
    <location>
        <begin position="20"/>
        <end position="107"/>
    </location>
</feature>
<dbReference type="SUPFAM" id="SSF89957">
    <property type="entry name" value="MTH1187/YkoF-like"/>
    <property type="match status" value="1"/>
</dbReference>
<dbReference type="KEGG" id="slr:L21SP2_2726"/>
<dbReference type="RefSeq" id="WP_024268976.1">
    <property type="nucleotide sequence ID" value="NC_023035.1"/>
</dbReference>
<gene>
    <name evidence="3" type="ORF">L21SP2_2726</name>
</gene>
<sequence>MEPHDSHAAAPSNEPDIHLSLQVLPRVDDERLYPVIDKVIAHIAASGFKYWVGPMETTIQGPLTSLLELVKEAQQICVKEGAERIVSYVKIDYKTRGVAYEEKMAKYS</sequence>
<dbReference type="InterPro" id="IPR002767">
    <property type="entry name" value="Thiamine_BP"/>
</dbReference>
<comment type="similarity">
    <text evidence="1">Belongs to the UPF0045 family.</text>
</comment>